<accession>A0A6L2MML3</accession>
<reference evidence="1" key="1">
    <citation type="journal article" date="2019" name="Sci. Rep.">
        <title>Draft genome of Tanacetum cinerariifolium, the natural source of mosquito coil.</title>
        <authorList>
            <person name="Yamashiro T."/>
            <person name="Shiraishi A."/>
            <person name="Satake H."/>
            <person name="Nakayama K."/>
        </authorList>
    </citation>
    <scope>NUCLEOTIDE SEQUENCE</scope>
</reference>
<evidence type="ECO:0000313" key="1">
    <source>
        <dbReference type="EMBL" id="GEU74547.1"/>
    </source>
</evidence>
<organism evidence="1">
    <name type="scientific">Tanacetum cinerariifolium</name>
    <name type="common">Dalmatian daisy</name>
    <name type="synonym">Chrysanthemum cinerariifolium</name>
    <dbReference type="NCBI Taxonomy" id="118510"/>
    <lineage>
        <taxon>Eukaryota</taxon>
        <taxon>Viridiplantae</taxon>
        <taxon>Streptophyta</taxon>
        <taxon>Embryophyta</taxon>
        <taxon>Tracheophyta</taxon>
        <taxon>Spermatophyta</taxon>
        <taxon>Magnoliopsida</taxon>
        <taxon>eudicotyledons</taxon>
        <taxon>Gunneridae</taxon>
        <taxon>Pentapetalae</taxon>
        <taxon>asterids</taxon>
        <taxon>campanulids</taxon>
        <taxon>Asterales</taxon>
        <taxon>Asteraceae</taxon>
        <taxon>Asteroideae</taxon>
        <taxon>Anthemideae</taxon>
        <taxon>Anthemidinae</taxon>
        <taxon>Tanacetum</taxon>
    </lineage>
</organism>
<dbReference type="EMBL" id="BKCJ010006906">
    <property type="protein sequence ID" value="GEU74547.1"/>
    <property type="molecule type" value="Genomic_DNA"/>
</dbReference>
<protein>
    <submittedName>
        <fullName evidence="1">Uncharacterized protein</fullName>
    </submittedName>
</protein>
<sequence>MAATGPGNVVASFVNQMRDEADAIRSCIGQTTAVIIELQAIEDQDEVHDSLLAAKDAKRGKENKLLALHEVGDGVIVCHLLWWLCPYGDRVMEITKLCYVCDCYTDHELFSLMHECVVLDMCDLVYGWQINSCRIWVTITKDWRLIAKLEALGQRVDVLRGVEMWRYDNGFSVL</sequence>
<dbReference type="AlphaFoldDB" id="A0A6L2MML3"/>
<comment type="caution">
    <text evidence="1">The sequence shown here is derived from an EMBL/GenBank/DDBJ whole genome shotgun (WGS) entry which is preliminary data.</text>
</comment>
<proteinExistence type="predicted"/>
<name>A0A6L2MML3_TANCI</name>
<gene>
    <name evidence="1" type="ORF">Tci_046525</name>
</gene>